<dbReference type="GO" id="GO:0000160">
    <property type="term" value="P:phosphorelay signal transduction system"/>
    <property type="evidence" value="ECO:0007669"/>
    <property type="project" value="InterPro"/>
</dbReference>
<dbReference type="InterPro" id="IPR029787">
    <property type="entry name" value="Nucleotide_cyclase"/>
</dbReference>
<evidence type="ECO:0000259" key="6">
    <source>
        <dbReference type="PROSITE" id="PS50883"/>
    </source>
</evidence>
<reference evidence="9" key="1">
    <citation type="submission" date="2017-05" db="EMBL/GenBank/DDBJ databases">
        <authorList>
            <person name="Barney B.M."/>
        </authorList>
    </citation>
    <scope>NUCLEOTIDE SEQUENCE [LARGE SCALE GENOMIC DNA]</scope>
    <source>
        <strain evidence="9">PSBB022</strain>
    </source>
</reference>
<dbReference type="AlphaFoldDB" id="A0A266Q722"/>
<evidence type="ECO:0000259" key="7">
    <source>
        <dbReference type="PROSITE" id="PS50887"/>
    </source>
</evidence>
<keyword evidence="9" id="KW-1185">Reference proteome</keyword>
<feature type="domain" description="GGDEF" evidence="7">
    <location>
        <begin position="436"/>
        <end position="569"/>
    </location>
</feature>
<dbReference type="SMART" id="SM00091">
    <property type="entry name" value="PAS"/>
    <property type="match status" value="2"/>
</dbReference>
<dbReference type="InterPro" id="IPR001633">
    <property type="entry name" value="EAL_dom"/>
</dbReference>
<dbReference type="SMART" id="SM00086">
    <property type="entry name" value="PAC"/>
    <property type="match status" value="2"/>
</dbReference>
<dbReference type="CDD" id="cd00130">
    <property type="entry name" value="PAS"/>
    <property type="match status" value="1"/>
</dbReference>
<dbReference type="InterPro" id="IPR043128">
    <property type="entry name" value="Rev_trsase/Diguanyl_cyclase"/>
</dbReference>
<dbReference type="SUPFAM" id="SSF52172">
    <property type="entry name" value="CheY-like"/>
    <property type="match status" value="1"/>
</dbReference>
<feature type="domain" description="Response regulatory" evidence="3">
    <location>
        <begin position="11"/>
        <end position="128"/>
    </location>
</feature>
<dbReference type="NCBIfam" id="TIGR00254">
    <property type="entry name" value="GGDEF"/>
    <property type="match status" value="1"/>
</dbReference>
<feature type="domain" description="PAC" evidence="5">
    <location>
        <begin position="353"/>
        <end position="404"/>
    </location>
</feature>
<dbReference type="Proteomes" id="UP000216101">
    <property type="component" value="Unassembled WGS sequence"/>
</dbReference>
<dbReference type="InterPro" id="IPR001789">
    <property type="entry name" value="Sig_transdc_resp-reg_receiver"/>
</dbReference>
<dbReference type="Pfam" id="PF00563">
    <property type="entry name" value="EAL"/>
    <property type="match status" value="1"/>
</dbReference>
<dbReference type="Pfam" id="PF08447">
    <property type="entry name" value="PAS_3"/>
    <property type="match status" value="1"/>
</dbReference>
<comment type="caution">
    <text evidence="8">The sequence shown here is derived from an EMBL/GenBank/DDBJ whole genome shotgun (WGS) entry which is preliminary data.</text>
</comment>
<dbReference type="PANTHER" id="PTHR44757:SF2">
    <property type="entry name" value="BIOFILM ARCHITECTURE MAINTENANCE PROTEIN MBAA"/>
    <property type="match status" value="1"/>
</dbReference>
<evidence type="ECO:0000313" key="8">
    <source>
        <dbReference type="EMBL" id="OZY85684.1"/>
    </source>
</evidence>
<dbReference type="InterPro" id="IPR000160">
    <property type="entry name" value="GGDEF_dom"/>
</dbReference>
<dbReference type="PROSITE" id="PS50112">
    <property type="entry name" value="PAS"/>
    <property type="match status" value="2"/>
</dbReference>
<dbReference type="FunFam" id="3.30.70.270:FF:000001">
    <property type="entry name" value="Diguanylate cyclase domain protein"/>
    <property type="match status" value="1"/>
</dbReference>
<dbReference type="PANTHER" id="PTHR44757">
    <property type="entry name" value="DIGUANYLATE CYCLASE DGCP"/>
    <property type="match status" value="1"/>
</dbReference>
<gene>
    <name evidence="8" type="ORF">CBP51_01120</name>
</gene>
<accession>A0A266Q722</accession>
<dbReference type="InterPro" id="IPR052155">
    <property type="entry name" value="Biofilm_reg_signaling"/>
</dbReference>
<dbReference type="PROSITE" id="PS50113">
    <property type="entry name" value="PAC"/>
    <property type="match status" value="2"/>
</dbReference>
<dbReference type="NCBIfam" id="TIGR00229">
    <property type="entry name" value="sensory_box"/>
    <property type="match status" value="2"/>
</dbReference>
<dbReference type="PROSITE" id="PS50110">
    <property type="entry name" value="RESPONSE_REGULATORY"/>
    <property type="match status" value="1"/>
</dbReference>
<feature type="domain" description="PAC" evidence="5">
    <location>
        <begin position="214"/>
        <end position="266"/>
    </location>
</feature>
<dbReference type="InterPro" id="IPR035919">
    <property type="entry name" value="EAL_sf"/>
</dbReference>
<evidence type="ECO:0000256" key="2">
    <source>
        <dbReference type="PROSITE-ProRule" id="PRU00169"/>
    </source>
</evidence>
<dbReference type="Gene3D" id="3.30.450.20">
    <property type="entry name" value="PAS domain"/>
    <property type="match status" value="2"/>
</dbReference>
<dbReference type="SMART" id="SM00267">
    <property type="entry name" value="GGDEF"/>
    <property type="match status" value="1"/>
</dbReference>
<dbReference type="PROSITE" id="PS50883">
    <property type="entry name" value="EAL"/>
    <property type="match status" value="1"/>
</dbReference>
<dbReference type="SMART" id="SM00448">
    <property type="entry name" value="REC"/>
    <property type="match status" value="1"/>
</dbReference>
<dbReference type="SUPFAM" id="SSF55073">
    <property type="entry name" value="Nucleotide cyclase"/>
    <property type="match status" value="1"/>
</dbReference>
<dbReference type="GO" id="GO:0003824">
    <property type="term" value="F:catalytic activity"/>
    <property type="evidence" value="ECO:0007669"/>
    <property type="project" value="UniProtKB-ARBA"/>
</dbReference>
<organism evidence="8 9">
    <name type="scientific">Cellvibrio mixtus</name>
    <dbReference type="NCBI Taxonomy" id="39650"/>
    <lineage>
        <taxon>Bacteria</taxon>
        <taxon>Pseudomonadati</taxon>
        <taxon>Pseudomonadota</taxon>
        <taxon>Gammaproteobacteria</taxon>
        <taxon>Cellvibrionales</taxon>
        <taxon>Cellvibrionaceae</taxon>
        <taxon>Cellvibrio</taxon>
    </lineage>
</organism>
<name>A0A266Q722_9GAMM</name>
<feature type="domain" description="PAS" evidence="4">
    <location>
        <begin position="141"/>
        <end position="211"/>
    </location>
</feature>
<comment type="cofactor">
    <cofactor evidence="1">
        <name>Mg(2+)</name>
        <dbReference type="ChEBI" id="CHEBI:18420"/>
    </cofactor>
</comment>
<evidence type="ECO:0000259" key="3">
    <source>
        <dbReference type="PROSITE" id="PS50110"/>
    </source>
</evidence>
<dbReference type="PROSITE" id="PS50887">
    <property type="entry name" value="GGDEF"/>
    <property type="match status" value="1"/>
</dbReference>
<dbReference type="Gene3D" id="3.40.50.2300">
    <property type="match status" value="1"/>
</dbReference>
<dbReference type="InterPro" id="IPR000700">
    <property type="entry name" value="PAS-assoc_C"/>
</dbReference>
<dbReference type="InterPro" id="IPR011006">
    <property type="entry name" value="CheY-like_superfamily"/>
</dbReference>
<evidence type="ECO:0000259" key="4">
    <source>
        <dbReference type="PROSITE" id="PS50112"/>
    </source>
</evidence>
<dbReference type="Gene3D" id="3.20.20.450">
    <property type="entry name" value="EAL domain"/>
    <property type="match status" value="1"/>
</dbReference>
<proteinExistence type="predicted"/>
<dbReference type="Pfam" id="PF00990">
    <property type="entry name" value="GGDEF"/>
    <property type="match status" value="1"/>
</dbReference>
<keyword evidence="2" id="KW-0597">Phosphoprotein</keyword>
<dbReference type="SMART" id="SM00052">
    <property type="entry name" value="EAL"/>
    <property type="match status" value="1"/>
</dbReference>
<dbReference type="Gene3D" id="3.30.70.270">
    <property type="match status" value="1"/>
</dbReference>
<dbReference type="FunFam" id="3.30.450.20:FF:000099">
    <property type="entry name" value="Sensory box sensor histidine kinase"/>
    <property type="match status" value="1"/>
</dbReference>
<dbReference type="CDD" id="cd00156">
    <property type="entry name" value="REC"/>
    <property type="match status" value="1"/>
</dbReference>
<dbReference type="SUPFAM" id="SSF55785">
    <property type="entry name" value="PYP-like sensor domain (PAS domain)"/>
    <property type="match status" value="2"/>
</dbReference>
<evidence type="ECO:0000313" key="9">
    <source>
        <dbReference type="Proteomes" id="UP000216101"/>
    </source>
</evidence>
<dbReference type="CDD" id="cd01949">
    <property type="entry name" value="GGDEF"/>
    <property type="match status" value="1"/>
</dbReference>
<dbReference type="InterPro" id="IPR035965">
    <property type="entry name" value="PAS-like_dom_sf"/>
</dbReference>
<dbReference type="RefSeq" id="WP_094983541.1">
    <property type="nucleotide sequence ID" value="NZ_NHNI01000001.1"/>
</dbReference>
<dbReference type="InterPro" id="IPR001610">
    <property type="entry name" value="PAC"/>
</dbReference>
<feature type="domain" description="EAL" evidence="6">
    <location>
        <begin position="578"/>
        <end position="831"/>
    </location>
</feature>
<dbReference type="SUPFAM" id="SSF141868">
    <property type="entry name" value="EAL domain-like"/>
    <property type="match status" value="1"/>
</dbReference>
<dbReference type="InterPro" id="IPR013655">
    <property type="entry name" value="PAS_fold_3"/>
</dbReference>
<dbReference type="CDD" id="cd01948">
    <property type="entry name" value="EAL"/>
    <property type="match status" value="1"/>
</dbReference>
<dbReference type="InterPro" id="IPR000014">
    <property type="entry name" value="PAS"/>
</dbReference>
<sequence>MPVTTAMPPVSLLIIEDDDVDLEKIKRLLRKSSLNVTISDAASSSQAVEQLKQQSFDCAILDYHLHDGLGSDLLLSIKHHKPYPTPVIMISGNSDERVIADIMREGAFDYISKRQLDAETLISTLDASLLWAEKTRLEQEDQARVHNLAEGLPHLAWTCTPKGECDYLNQRWCDYTGIAQEKQIGSDWINAVHPDDREYLCRTWQKAVTDTEEMFVKFRIRRYDGVYRWFDTRAVPQKNAQGDVVRWLGTNTDVTEMESTRQALAHSEQLFHAAFDYAPLGMVLINMEGMIIQTNPALHHLLGYNNDLSTPTTDVIPAAPKSLQKFGDLFAAEDITNALIELEKLYSGNQLFAQYEARCQTSDGSHIPTMINAAYIKEFSGEPCYLLQIYDLSERKRYEQQLLKLAHFDSLTGLGNREKMNREIEFLIRKSHRNAAPFAVIFGDLDHFKQINDGLGHEAGDILLKTIARRLQKSLRHEDIICRLGGDEFVILLPDIPRFEAVVCVAEKLLQKIHKPIRLGKNRVHVSMSFGIALYPTDGDDAKTLLRNADSALYDAKARGRGCYQLYRKELTEYVHGRLLLDADLRKAIINHEFELHYQPVIDLGTNQVASAEALIRWNHPQRGRVAPDEFIPYAQESALILPIGNWVINEACRQLAQWKAQGFNINMSINISARQFMQLDLVQQFEQTLEKYALRGEQITLEITEQMFLENTEHNLKQICELKNRGIKISLDDFGIGYSSLSYILRFAPQYLKIDRSFVSLIGTGKEHDEMVNAIIGLNKIIPMHIVGEGIEEEHQRYFLYSRGCDFGQGYFFSRPLPATQFLQFLQTRATTESQPS</sequence>
<dbReference type="Pfam" id="PF13188">
    <property type="entry name" value="PAS_8"/>
    <property type="match status" value="1"/>
</dbReference>
<feature type="modified residue" description="4-aspartylphosphate" evidence="2">
    <location>
        <position position="62"/>
    </location>
</feature>
<feature type="domain" description="PAS" evidence="4">
    <location>
        <begin position="267"/>
        <end position="307"/>
    </location>
</feature>
<evidence type="ECO:0000259" key="5">
    <source>
        <dbReference type="PROSITE" id="PS50113"/>
    </source>
</evidence>
<evidence type="ECO:0000256" key="1">
    <source>
        <dbReference type="ARBA" id="ARBA00001946"/>
    </source>
</evidence>
<dbReference type="Pfam" id="PF00072">
    <property type="entry name" value="Response_reg"/>
    <property type="match status" value="1"/>
</dbReference>
<dbReference type="EMBL" id="NHNI01000001">
    <property type="protein sequence ID" value="OZY85684.1"/>
    <property type="molecule type" value="Genomic_DNA"/>
</dbReference>
<protein>
    <submittedName>
        <fullName evidence="8">Two-component system response regulator</fullName>
    </submittedName>
</protein>